<accession>A0A7H0GTJ2</accession>
<dbReference type="AlphaFoldDB" id="A0A7H0GTJ2"/>
<gene>
    <name evidence="7" type="ORF">H9L05_16700</name>
</gene>
<feature type="transmembrane region" description="Helical" evidence="5">
    <location>
        <begin position="283"/>
        <end position="302"/>
    </location>
</feature>
<feature type="transmembrane region" description="Helical" evidence="5">
    <location>
        <begin position="183"/>
        <end position="205"/>
    </location>
</feature>
<dbReference type="PANTHER" id="PTHR10846:SF8">
    <property type="entry name" value="INNER MEMBRANE PROTEIN YRBG"/>
    <property type="match status" value="1"/>
</dbReference>
<sequence length="333" mass="34911">MLNLATDILGFLFCTGIIVVSGTKLSKYGDQLAILTGISRAWLGLVLLASVTSLPELLTSISAVAIVGAPDLAMGNILGSCAFNILILAWVYLFAPQRALRLPVSAEHTLSASLGVLMLSVVGVGFLAPEAFGTLGWMGGYSVVLALLYFLSMYSIFQYGNTTAPASEAGPAAFKADTKLQPVVLQLLLHAGLVVLSALALPYFSEHLAEASGLGESFFGSFFLAITTSLPEIVVSLAAVRLGSIDMALGNLFGSNLFNLFVLSLSDMAFLSGPIIAHVSTSHLLTVMGGIILTALSIMSLLPHPGQVLRLSPGALSIVLIYGLLTLLLYHNR</sequence>
<feature type="transmembrane region" description="Helical" evidence="5">
    <location>
        <begin position="217"/>
        <end position="240"/>
    </location>
</feature>
<dbReference type="InterPro" id="IPR004481">
    <property type="entry name" value="K/Na/Ca-exchanger"/>
</dbReference>
<feature type="domain" description="Sodium/calcium exchanger membrane region" evidence="6">
    <location>
        <begin position="185"/>
        <end position="329"/>
    </location>
</feature>
<name>A0A7H0GTJ2_9BACT</name>
<dbReference type="KEGG" id="hqi:H9L05_16700"/>
<evidence type="ECO:0000259" key="6">
    <source>
        <dbReference type="Pfam" id="PF01699"/>
    </source>
</evidence>
<dbReference type="Pfam" id="PF01699">
    <property type="entry name" value="Na_Ca_ex"/>
    <property type="match status" value="2"/>
</dbReference>
<evidence type="ECO:0000256" key="1">
    <source>
        <dbReference type="ARBA" id="ARBA00004141"/>
    </source>
</evidence>
<comment type="subcellular location">
    <subcellularLocation>
        <location evidence="1">Membrane</location>
        <topology evidence="1">Multi-pass membrane protein</topology>
    </subcellularLocation>
</comment>
<evidence type="ECO:0000256" key="4">
    <source>
        <dbReference type="ARBA" id="ARBA00023136"/>
    </source>
</evidence>
<dbReference type="PANTHER" id="PTHR10846">
    <property type="entry name" value="SODIUM/POTASSIUM/CALCIUM EXCHANGER"/>
    <property type="match status" value="1"/>
</dbReference>
<feature type="transmembrane region" description="Helical" evidence="5">
    <location>
        <begin position="134"/>
        <end position="151"/>
    </location>
</feature>
<dbReference type="GO" id="GO:0005886">
    <property type="term" value="C:plasma membrane"/>
    <property type="evidence" value="ECO:0007669"/>
    <property type="project" value="TreeGrafter"/>
</dbReference>
<keyword evidence="4 5" id="KW-0472">Membrane</keyword>
<feature type="transmembrane region" description="Helical" evidence="5">
    <location>
        <begin position="314"/>
        <end position="331"/>
    </location>
</feature>
<keyword evidence="2 5" id="KW-0812">Transmembrane</keyword>
<evidence type="ECO:0000313" key="8">
    <source>
        <dbReference type="Proteomes" id="UP000516093"/>
    </source>
</evidence>
<evidence type="ECO:0000256" key="2">
    <source>
        <dbReference type="ARBA" id="ARBA00022692"/>
    </source>
</evidence>
<dbReference type="InterPro" id="IPR044880">
    <property type="entry name" value="NCX_ion-bd_dom_sf"/>
</dbReference>
<organism evidence="7 8">
    <name type="scientific">Hymenobacter qilianensis</name>
    <dbReference type="NCBI Taxonomy" id="1385715"/>
    <lineage>
        <taxon>Bacteria</taxon>
        <taxon>Pseudomonadati</taxon>
        <taxon>Bacteroidota</taxon>
        <taxon>Cytophagia</taxon>
        <taxon>Cytophagales</taxon>
        <taxon>Hymenobacteraceae</taxon>
        <taxon>Hymenobacter</taxon>
    </lineage>
</organism>
<evidence type="ECO:0000313" key="7">
    <source>
        <dbReference type="EMBL" id="QNP51608.1"/>
    </source>
</evidence>
<dbReference type="Proteomes" id="UP000516093">
    <property type="component" value="Chromosome"/>
</dbReference>
<dbReference type="EMBL" id="CP060784">
    <property type="protein sequence ID" value="QNP51608.1"/>
    <property type="molecule type" value="Genomic_DNA"/>
</dbReference>
<dbReference type="InterPro" id="IPR004837">
    <property type="entry name" value="NaCa_Exmemb"/>
</dbReference>
<proteinExistence type="predicted"/>
<dbReference type="GO" id="GO:0008273">
    <property type="term" value="F:calcium, potassium:sodium antiporter activity"/>
    <property type="evidence" value="ECO:0007669"/>
    <property type="project" value="TreeGrafter"/>
</dbReference>
<dbReference type="GO" id="GO:0006874">
    <property type="term" value="P:intracellular calcium ion homeostasis"/>
    <property type="evidence" value="ECO:0007669"/>
    <property type="project" value="TreeGrafter"/>
</dbReference>
<keyword evidence="8" id="KW-1185">Reference proteome</keyword>
<dbReference type="Gene3D" id="1.20.1420.30">
    <property type="entry name" value="NCX, central ion-binding region"/>
    <property type="match status" value="1"/>
</dbReference>
<feature type="transmembrane region" description="Helical" evidence="5">
    <location>
        <begin position="6"/>
        <end position="25"/>
    </location>
</feature>
<evidence type="ECO:0000256" key="3">
    <source>
        <dbReference type="ARBA" id="ARBA00022989"/>
    </source>
</evidence>
<feature type="transmembrane region" description="Helical" evidence="5">
    <location>
        <begin position="72"/>
        <end position="95"/>
    </location>
</feature>
<keyword evidence="3 5" id="KW-1133">Transmembrane helix</keyword>
<reference evidence="7 8" key="1">
    <citation type="submission" date="2020-08" db="EMBL/GenBank/DDBJ databases">
        <title>Genome sequence of Hymenobacter qilianensis JCM 19763T.</title>
        <authorList>
            <person name="Hyun D.-W."/>
            <person name="Bae J.-W."/>
        </authorList>
    </citation>
    <scope>NUCLEOTIDE SEQUENCE [LARGE SCALE GENOMIC DNA]</scope>
    <source>
        <strain evidence="7 8">JCM 19763</strain>
    </source>
</reference>
<dbReference type="GO" id="GO:0005262">
    <property type="term" value="F:calcium channel activity"/>
    <property type="evidence" value="ECO:0007669"/>
    <property type="project" value="TreeGrafter"/>
</dbReference>
<feature type="transmembrane region" description="Helical" evidence="5">
    <location>
        <begin position="107"/>
        <end position="128"/>
    </location>
</feature>
<protein>
    <submittedName>
        <fullName evidence="7">Sodium:calcium antiporter</fullName>
    </submittedName>
</protein>
<evidence type="ECO:0000256" key="5">
    <source>
        <dbReference type="SAM" id="Phobius"/>
    </source>
</evidence>
<dbReference type="RefSeq" id="WP_187731886.1">
    <property type="nucleotide sequence ID" value="NZ_BMFN01000003.1"/>
</dbReference>
<feature type="transmembrane region" description="Helical" evidence="5">
    <location>
        <begin position="252"/>
        <end position="277"/>
    </location>
</feature>
<feature type="domain" description="Sodium/calcium exchanger membrane region" evidence="6">
    <location>
        <begin position="8"/>
        <end position="155"/>
    </location>
</feature>